<dbReference type="Proteomes" id="UP000553343">
    <property type="component" value="Unassembled WGS sequence"/>
</dbReference>
<keyword evidence="1" id="KW-1133">Transmembrane helix</keyword>
<organism evidence="2 3">
    <name type="scientific">Desulfobacter latus</name>
    <dbReference type="NCBI Taxonomy" id="2292"/>
    <lineage>
        <taxon>Bacteria</taxon>
        <taxon>Pseudomonadati</taxon>
        <taxon>Thermodesulfobacteriota</taxon>
        <taxon>Desulfobacteria</taxon>
        <taxon>Desulfobacterales</taxon>
        <taxon>Desulfobacteraceae</taxon>
        <taxon>Desulfobacter</taxon>
    </lineage>
</organism>
<dbReference type="InterPro" id="IPR032820">
    <property type="entry name" value="ATPase_put"/>
</dbReference>
<dbReference type="AlphaFoldDB" id="A0A850SPZ5"/>
<protein>
    <submittedName>
        <fullName evidence="2">AtpZ/AtpI family protein</fullName>
    </submittedName>
</protein>
<dbReference type="EMBL" id="JACADJ010000002">
    <property type="protein sequence ID" value="NWH03544.1"/>
    <property type="molecule type" value="Genomic_DNA"/>
</dbReference>
<dbReference type="Pfam" id="PF09527">
    <property type="entry name" value="ATPase_gene1"/>
    <property type="match status" value="1"/>
</dbReference>
<dbReference type="NCBIfam" id="TIGR02230">
    <property type="entry name" value="ATPase_gene1"/>
    <property type="match status" value="1"/>
</dbReference>
<evidence type="ECO:0000256" key="1">
    <source>
        <dbReference type="SAM" id="Phobius"/>
    </source>
</evidence>
<gene>
    <name evidence="2" type="ORF">HXW94_00795</name>
</gene>
<name>A0A850SPZ5_9BACT</name>
<evidence type="ECO:0000313" key="2">
    <source>
        <dbReference type="EMBL" id="NWH03544.1"/>
    </source>
</evidence>
<feature type="transmembrane region" description="Helical" evidence="1">
    <location>
        <begin position="32"/>
        <end position="58"/>
    </location>
</feature>
<accession>A0A850SPZ5</accession>
<feature type="transmembrane region" description="Helical" evidence="1">
    <location>
        <begin position="70"/>
        <end position="90"/>
    </location>
</feature>
<reference evidence="2 3" key="1">
    <citation type="submission" date="2020-06" db="EMBL/GenBank/DDBJ databases">
        <title>High-quality draft genome of sulfate reducer Desulfobacter latus type strain AcrS2 isolated from marine sediment.</title>
        <authorList>
            <person name="Hoppe M."/>
            <person name="Larsen C.K."/>
            <person name="Marshall I.P.G."/>
            <person name="Schramm A."/>
            <person name="Marietou A.G."/>
        </authorList>
    </citation>
    <scope>NUCLEOTIDE SEQUENCE [LARGE SCALE GENOMIC DNA]</scope>
    <source>
        <strain evidence="2 3">AcRS2</strain>
    </source>
</reference>
<comment type="caution">
    <text evidence="2">The sequence shown here is derived from an EMBL/GenBank/DDBJ whole genome shotgun (WGS) entry which is preliminary data.</text>
</comment>
<keyword evidence="1" id="KW-0812">Transmembrane</keyword>
<proteinExistence type="predicted"/>
<evidence type="ECO:0000313" key="3">
    <source>
        <dbReference type="Proteomes" id="UP000553343"/>
    </source>
</evidence>
<dbReference type="InterPro" id="IPR011744">
    <property type="entry name" value="ATPase_gene1"/>
</dbReference>
<keyword evidence="1" id="KW-0472">Membrane</keyword>
<keyword evidence="3" id="KW-1185">Reference proteome</keyword>
<sequence length="98" mass="11321">MVDTNEGKEFSKIIEKKQKRKLAARKDAQHPVWFGLGMFGLVGWSVAIPTILGTFLGLWLDKTWPGRPSWTLTLLLTGVMVGCWNAWYWVKRESRKKE</sequence>
<dbReference type="RefSeq" id="WP_178364995.1">
    <property type="nucleotide sequence ID" value="NZ_JACADJ010000002.1"/>
</dbReference>